<protein>
    <recommendedName>
        <fullName evidence="5">DUF1275 domain protein</fullName>
    </recommendedName>
</protein>
<dbReference type="PANTHER" id="PTHR37488">
    <property type="entry name" value="DUF1275 DOMAIN-CONTAINING PROTEIN"/>
    <property type="match status" value="1"/>
</dbReference>
<proteinExistence type="predicted"/>
<name>A0A5M9JK93_MONFR</name>
<feature type="transmembrane region" description="Helical" evidence="2">
    <location>
        <begin position="316"/>
        <end position="337"/>
    </location>
</feature>
<dbReference type="VEuPathDB" id="FungiDB:MFRU_004g04060"/>
<feature type="region of interest" description="Disordered" evidence="1">
    <location>
        <begin position="63"/>
        <end position="94"/>
    </location>
</feature>
<dbReference type="AlphaFoldDB" id="A0A5M9JK93"/>
<accession>A0A5M9JK93</accession>
<evidence type="ECO:0000313" key="4">
    <source>
        <dbReference type="Proteomes" id="UP000322873"/>
    </source>
</evidence>
<comment type="caution">
    <text evidence="3">The sequence shown here is derived from an EMBL/GenBank/DDBJ whole genome shotgun (WGS) entry which is preliminary data.</text>
</comment>
<dbReference type="Pfam" id="PF06912">
    <property type="entry name" value="DUF1275"/>
    <property type="match status" value="1"/>
</dbReference>
<keyword evidence="2" id="KW-0472">Membrane</keyword>
<dbReference type="PANTHER" id="PTHR37488:SF7">
    <property type="entry name" value="DUF1275 DOMAIN PROTEIN"/>
    <property type="match status" value="1"/>
</dbReference>
<keyword evidence="4" id="KW-1185">Reference proteome</keyword>
<feature type="transmembrane region" description="Helical" evidence="2">
    <location>
        <begin position="195"/>
        <end position="215"/>
    </location>
</feature>
<evidence type="ECO:0000256" key="2">
    <source>
        <dbReference type="SAM" id="Phobius"/>
    </source>
</evidence>
<feature type="transmembrane region" description="Helical" evidence="2">
    <location>
        <begin position="293"/>
        <end position="310"/>
    </location>
</feature>
<keyword evidence="2" id="KW-1133">Transmembrane helix</keyword>
<gene>
    <name evidence="3" type="ORF">EYC84_001290</name>
</gene>
<feature type="transmembrane region" description="Helical" evidence="2">
    <location>
        <begin position="164"/>
        <end position="183"/>
    </location>
</feature>
<evidence type="ECO:0000313" key="3">
    <source>
        <dbReference type="EMBL" id="KAA8569701.1"/>
    </source>
</evidence>
<sequence>MYINTCLPTYLPTYLPIYLYRKFFSIIVITSSIHSPIYLSVPWHDLSRVRMLKASSIRGSFTGDGEGESAQSSLPTTVVPSPQRSLNGSIKGSDESSWSRARSYFSEEITLVHADIPIIACALVSGICDSSAYNAWTCFVSMQTGNTIFLALGASGQPISHPYGWVKSLISIFFFLCGCLFFAQTRWFGAGKCRGVLSISFVLQGICLIVAAALVQTKVVPEPFGVYGIEDEVNFIELIPLGFLAFQSGGQIVTSRILGFNEVPTTVLTSVYCDIASDPKLFAKDNVKRNRRVAAVLAILSGGIAGGWISRSTAGLSASLWFAAAIKLAIAFSWAVWKPKPVTLD</sequence>
<evidence type="ECO:0008006" key="5">
    <source>
        <dbReference type="Google" id="ProtNLM"/>
    </source>
</evidence>
<keyword evidence="2" id="KW-0812">Transmembrane</keyword>
<evidence type="ECO:0000256" key="1">
    <source>
        <dbReference type="SAM" id="MobiDB-lite"/>
    </source>
</evidence>
<feature type="compositionally biased region" description="Polar residues" evidence="1">
    <location>
        <begin position="69"/>
        <end position="94"/>
    </location>
</feature>
<dbReference type="Proteomes" id="UP000322873">
    <property type="component" value="Unassembled WGS sequence"/>
</dbReference>
<reference evidence="3 4" key="1">
    <citation type="submission" date="2019-06" db="EMBL/GenBank/DDBJ databases">
        <title>Genome Sequence of the Brown Rot Fungal Pathogen Monilinia fructicola.</title>
        <authorList>
            <person name="De Miccolis Angelini R.M."/>
            <person name="Landi L."/>
            <person name="Abate D."/>
            <person name="Pollastro S."/>
            <person name="Romanazzi G."/>
            <person name="Faretra F."/>
        </authorList>
    </citation>
    <scope>NUCLEOTIDE SEQUENCE [LARGE SCALE GENOMIC DNA]</scope>
    <source>
        <strain evidence="3 4">Mfrc123</strain>
    </source>
</reference>
<dbReference type="EMBL" id="VICG01000008">
    <property type="protein sequence ID" value="KAA8569701.1"/>
    <property type="molecule type" value="Genomic_DNA"/>
</dbReference>
<dbReference type="InterPro" id="IPR010699">
    <property type="entry name" value="DUF1275"/>
</dbReference>
<organism evidence="3 4">
    <name type="scientific">Monilinia fructicola</name>
    <name type="common">Brown rot fungus</name>
    <name type="synonym">Ciboria fructicola</name>
    <dbReference type="NCBI Taxonomy" id="38448"/>
    <lineage>
        <taxon>Eukaryota</taxon>
        <taxon>Fungi</taxon>
        <taxon>Dikarya</taxon>
        <taxon>Ascomycota</taxon>
        <taxon>Pezizomycotina</taxon>
        <taxon>Leotiomycetes</taxon>
        <taxon>Helotiales</taxon>
        <taxon>Sclerotiniaceae</taxon>
        <taxon>Monilinia</taxon>
    </lineage>
</organism>